<dbReference type="STRING" id="1051891.A0A0C3K440"/>
<evidence type="ECO:0000256" key="7">
    <source>
        <dbReference type="SAM" id="Phobius"/>
    </source>
</evidence>
<dbReference type="PANTHER" id="PTHR10332:SF88">
    <property type="entry name" value="EQUILIBRATIVE NUCLEOSIDE TRANSPORTER 1, ISOFORM A"/>
    <property type="match status" value="1"/>
</dbReference>
<accession>A0A0C3K440</accession>
<evidence type="ECO:0000256" key="5">
    <source>
        <dbReference type="ARBA" id="ARBA00022989"/>
    </source>
</evidence>
<reference evidence="8 9" key="1">
    <citation type="submission" date="2014-04" db="EMBL/GenBank/DDBJ databases">
        <authorList>
            <consortium name="DOE Joint Genome Institute"/>
            <person name="Kuo A."/>
            <person name="Girlanda M."/>
            <person name="Perotto S."/>
            <person name="Kohler A."/>
            <person name="Nagy L.G."/>
            <person name="Floudas D."/>
            <person name="Copeland A."/>
            <person name="Barry K.W."/>
            <person name="Cichocki N."/>
            <person name="Veneault-Fourrey C."/>
            <person name="LaButti K."/>
            <person name="Lindquist E.A."/>
            <person name="Lipzen A."/>
            <person name="Lundell T."/>
            <person name="Morin E."/>
            <person name="Murat C."/>
            <person name="Sun H."/>
            <person name="Tunlid A."/>
            <person name="Henrissat B."/>
            <person name="Grigoriev I.V."/>
            <person name="Hibbett D.S."/>
            <person name="Martin F."/>
            <person name="Nordberg H.P."/>
            <person name="Cantor M.N."/>
            <person name="Hua S.X."/>
        </authorList>
    </citation>
    <scope>NUCLEOTIDE SEQUENCE [LARGE SCALE GENOMIC DNA]</scope>
    <source>
        <strain evidence="8 9">MUT 4182</strain>
    </source>
</reference>
<sequence>PSETGRISIFSPILFTSLHFLVFNIGDYVGRAVCSNPRVHISSGRRLLTLSALRTIFIPLFLACNVQRPSATPSVTSPPLINSDFLFFLILLVFGISNGFVGTMCMIAAPSPSYNPRLKKEQIEIAATLAQFSLVGGLAVGSVFSFGVKAAVCQCNPFIG</sequence>
<feature type="transmembrane region" description="Helical" evidence="7">
    <location>
        <begin position="47"/>
        <end position="66"/>
    </location>
</feature>
<proteinExistence type="inferred from homology"/>
<dbReference type="GO" id="GO:0015205">
    <property type="term" value="F:nucleobase transmembrane transporter activity"/>
    <property type="evidence" value="ECO:0007669"/>
    <property type="project" value="TreeGrafter"/>
</dbReference>
<dbReference type="GO" id="GO:0034257">
    <property type="term" value="F:nicotinamide riboside transmembrane transporter activity"/>
    <property type="evidence" value="ECO:0007669"/>
    <property type="project" value="TreeGrafter"/>
</dbReference>
<evidence type="ECO:0000256" key="1">
    <source>
        <dbReference type="ARBA" id="ARBA00004141"/>
    </source>
</evidence>
<dbReference type="PANTHER" id="PTHR10332">
    <property type="entry name" value="EQUILIBRATIVE NUCLEOSIDE TRANSPORTER"/>
    <property type="match status" value="1"/>
</dbReference>
<dbReference type="OrthoDB" id="6353017at2759"/>
<reference evidence="9" key="2">
    <citation type="submission" date="2015-01" db="EMBL/GenBank/DDBJ databases">
        <title>Evolutionary Origins and Diversification of the Mycorrhizal Mutualists.</title>
        <authorList>
            <consortium name="DOE Joint Genome Institute"/>
            <consortium name="Mycorrhizal Genomics Consortium"/>
            <person name="Kohler A."/>
            <person name="Kuo A."/>
            <person name="Nagy L.G."/>
            <person name="Floudas D."/>
            <person name="Copeland A."/>
            <person name="Barry K.W."/>
            <person name="Cichocki N."/>
            <person name="Veneault-Fourrey C."/>
            <person name="LaButti K."/>
            <person name="Lindquist E.A."/>
            <person name="Lipzen A."/>
            <person name="Lundell T."/>
            <person name="Morin E."/>
            <person name="Murat C."/>
            <person name="Riley R."/>
            <person name="Ohm R."/>
            <person name="Sun H."/>
            <person name="Tunlid A."/>
            <person name="Henrissat B."/>
            <person name="Grigoriev I.V."/>
            <person name="Hibbett D.S."/>
            <person name="Martin F."/>
        </authorList>
    </citation>
    <scope>NUCLEOTIDE SEQUENCE [LARGE SCALE GENOMIC DNA]</scope>
    <source>
        <strain evidence="9">MUT 4182</strain>
    </source>
</reference>
<comment type="subcellular location">
    <subcellularLocation>
        <location evidence="1">Membrane</location>
        <topology evidence="1">Multi-pass membrane protein</topology>
    </subcellularLocation>
</comment>
<evidence type="ECO:0008006" key="10">
    <source>
        <dbReference type="Google" id="ProtNLM"/>
    </source>
</evidence>
<dbReference type="Pfam" id="PF01733">
    <property type="entry name" value="Nucleoside_tran"/>
    <property type="match status" value="1"/>
</dbReference>
<feature type="non-terminal residue" evidence="8">
    <location>
        <position position="1"/>
    </location>
</feature>
<dbReference type="EMBL" id="KN823639">
    <property type="protein sequence ID" value="KIO16198.1"/>
    <property type="molecule type" value="Genomic_DNA"/>
</dbReference>
<evidence type="ECO:0000256" key="4">
    <source>
        <dbReference type="ARBA" id="ARBA00022692"/>
    </source>
</evidence>
<feature type="transmembrane region" description="Helical" evidence="7">
    <location>
        <begin position="129"/>
        <end position="148"/>
    </location>
</feature>
<dbReference type="InterPro" id="IPR002259">
    <property type="entry name" value="Eqnu_transpt"/>
</dbReference>
<keyword evidence="6 7" id="KW-0472">Membrane</keyword>
<dbReference type="AlphaFoldDB" id="A0A0C3K440"/>
<keyword evidence="4 7" id="KW-0812">Transmembrane</keyword>
<dbReference type="GO" id="GO:0000329">
    <property type="term" value="C:fungal-type vacuole membrane"/>
    <property type="evidence" value="ECO:0007669"/>
    <property type="project" value="TreeGrafter"/>
</dbReference>
<name>A0A0C3K440_9AGAM</name>
<comment type="similarity">
    <text evidence="2">Belongs to the SLC29A/ENT transporter (TC 2.A.57) family.</text>
</comment>
<gene>
    <name evidence="8" type="ORF">M407DRAFT_86273</name>
</gene>
<evidence type="ECO:0000313" key="8">
    <source>
        <dbReference type="EMBL" id="KIO16198.1"/>
    </source>
</evidence>
<evidence type="ECO:0000313" key="9">
    <source>
        <dbReference type="Proteomes" id="UP000054248"/>
    </source>
</evidence>
<dbReference type="Proteomes" id="UP000054248">
    <property type="component" value="Unassembled WGS sequence"/>
</dbReference>
<feature type="transmembrane region" description="Helical" evidence="7">
    <location>
        <begin position="86"/>
        <end position="109"/>
    </location>
</feature>
<evidence type="ECO:0000256" key="2">
    <source>
        <dbReference type="ARBA" id="ARBA00007965"/>
    </source>
</evidence>
<keyword evidence="5 7" id="KW-1133">Transmembrane helix</keyword>
<evidence type="ECO:0000256" key="3">
    <source>
        <dbReference type="ARBA" id="ARBA00022448"/>
    </source>
</evidence>
<dbReference type="GO" id="GO:0005886">
    <property type="term" value="C:plasma membrane"/>
    <property type="evidence" value="ECO:0007669"/>
    <property type="project" value="TreeGrafter"/>
</dbReference>
<keyword evidence="9" id="KW-1185">Reference proteome</keyword>
<protein>
    <recommendedName>
        <fullName evidence="10">Nucleoside transporter</fullName>
    </recommendedName>
</protein>
<evidence type="ECO:0000256" key="6">
    <source>
        <dbReference type="ARBA" id="ARBA00023136"/>
    </source>
</evidence>
<feature type="transmembrane region" description="Helical" evidence="7">
    <location>
        <begin position="6"/>
        <end position="26"/>
    </location>
</feature>
<organism evidence="8 9">
    <name type="scientific">Tulasnella calospora MUT 4182</name>
    <dbReference type="NCBI Taxonomy" id="1051891"/>
    <lineage>
        <taxon>Eukaryota</taxon>
        <taxon>Fungi</taxon>
        <taxon>Dikarya</taxon>
        <taxon>Basidiomycota</taxon>
        <taxon>Agaricomycotina</taxon>
        <taxon>Agaricomycetes</taxon>
        <taxon>Cantharellales</taxon>
        <taxon>Tulasnellaceae</taxon>
        <taxon>Tulasnella</taxon>
    </lineage>
</organism>
<keyword evidence="3" id="KW-0813">Transport</keyword>
<dbReference type="HOGENOM" id="CLU_1656421_0_0_1"/>